<dbReference type="PANTHER" id="PTHR35579:SF6">
    <property type="entry name" value="DUF324 DOMAIN-CONTAINING PROTEIN"/>
    <property type="match status" value="1"/>
</dbReference>
<keyword evidence="1" id="KW-0051">Antiviral defense</keyword>
<evidence type="ECO:0000256" key="1">
    <source>
        <dbReference type="ARBA" id="ARBA00023118"/>
    </source>
</evidence>
<keyword evidence="4" id="KW-1185">Reference proteome</keyword>
<dbReference type="PANTHER" id="PTHR35579">
    <property type="entry name" value="CRISPR SYSTEM CMS ENDORIBONUCLEASE CSM3"/>
    <property type="match status" value="1"/>
</dbReference>
<accession>A0A4V3UTH5</accession>
<gene>
    <name evidence="3" type="ORF">B1806_07445</name>
</gene>
<organism evidence="3 4">
    <name type="scientific">Metallibacterium scheffleri</name>
    <dbReference type="NCBI Taxonomy" id="993689"/>
    <lineage>
        <taxon>Bacteria</taxon>
        <taxon>Pseudomonadati</taxon>
        <taxon>Pseudomonadota</taxon>
        <taxon>Gammaproteobacteria</taxon>
        <taxon>Lysobacterales</taxon>
        <taxon>Rhodanobacteraceae</taxon>
        <taxon>Metallibacterium</taxon>
    </lineage>
</organism>
<name>A0A4V3UTH5_9GAMM</name>
<dbReference type="CDD" id="cd09726">
    <property type="entry name" value="RAMP_I_III"/>
    <property type="match status" value="2"/>
</dbReference>
<sequence length="492" mass="52265">MTSTTGGFEMAGESVLLLARVKLEAVTPLSISTGQPDNVFDTALVRDANGLPAIPGTALAGVLRHLWLGRHGEASADALFGHQTGSEGAPSRVAVSWGHLCDSQGRVADGLLLGDAAKRLTSDPLFATALAQVDAPVFRNRVRLTHRGAAADTGKFDRAVLPAGNRFIVELRLWSGAGHDDTEFDRLLSLLAHPGLRVGGATRAGLGRLKTVDIAIARLDMEQAADRARLKNLSRDLNDWRGLAAYTPTPRPAEQADWLRGTLRLEPRGAWRIGQGDAPPSGAEKPADLLPVVESRIDWAAGAGGYTPAMLLVPASSIKGALAHRMAFHARRLSDTWRAAAETAHDLDEKPGAVVDLFGEAKNGASADDDEGFGKAGCLYIDDAFVSVSEVKLAQLMHNAIDRFTGGVRDRVLYDEEVVLGGVIEIELALDTQRLRSADTRAALHLAIRDLCEGRLALGSRSTTGNGFFCGRLSGPLQAWLDPSAQLQGEAA</sequence>
<dbReference type="Pfam" id="PF03787">
    <property type="entry name" value="RAMPs"/>
    <property type="match status" value="2"/>
</dbReference>
<dbReference type="AlphaFoldDB" id="A0A4V3UTH5"/>
<feature type="domain" description="CRISPR type III-associated protein" evidence="2">
    <location>
        <begin position="22"/>
        <end position="210"/>
    </location>
</feature>
<evidence type="ECO:0000313" key="4">
    <source>
        <dbReference type="Proteomes" id="UP000307749"/>
    </source>
</evidence>
<dbReference type="GO" id="GO:0051607">
    <property type="term" value="P:defense response to virus"/>
    <property type="evidence" value="ECO:0007669"/>
    <property type="project" value="UniProtKB-KW"/>
</dbReference>
<proteinExistence type="predicted"/>
<comment type="caution">
    <text evidence="3">The sequence shown here is derived from an EMBL/GenBank/DDBJ whole genome shotgun (WGS) entry which is preliminary data.</text>
</comment>
<reference evidence="3 4" key="1">
    <citation type="submission" date="2017-02" db="EMBL/GenBank/DDBJ databases">
        <title>Whole genome sequencing of Metallibacterium scheffleri DSM 24874 (T).</title>
        <authorList>
            <person name="Kumar S."/>
            <person name="Patil P."/>
            <person name="Patil P.B."/>
        </authorList>
    </citation>
    <scope>NUCLEOTIDE SEQUENCE [LARGE SCALE GENOMIC DNA]</scope>
    <source>
        <strain evidence="3 4">DSM 24874</strain>
    </source>
</reference>
<dbReference type="STRING" id="993689.GCA_002077135_00990"/>
<dbReference type="OrthoDB" id="9789361at2"/>
<dbReference type="InterPro" id="IPR052216">
    <property type="entry name" value="CRISPR_Csm3_endoribonuclease"/>
</dbReference>
<dbReference type="Proteomes" id="UP000307749">
    <property type="component" value="Unassembled WGS sequence"/>
</dbReference>
<dbReference type="EMBL" id="MWQO01000023">
    <property type="protein sequence ID" value="THD10681.1"/>
    <property type="molecule type" value="Genomic_DNA"/>
</dbReference>
<evidence type="ECO:0000313" key="3">
    <source>
        <dbReference type="EMBL" id="THD10681.1"/>
    </source>
</evidence>
<evidence type="ECO:0000259" key="2">
    <source>
        <dbReference type="Pfam" id="PF03787"/>
    </source>
</evidence>
<feature type="domain" description="CRISPR type III-associated protein" evidence="2">
    <location>
        <begin position="313"/>
        <end position="469"/>
    </location>
</feature>
<dbReference type="InterPro" id="IPR005537">
    <property type="entry name" value="RAMP_III_fam"/>
</dbReference>
<protein>
    <recommendedName>
        <fullName evidence="2">CRISPR type III-associated protein domain-containing protein</fullName>
    </recommendedName>
</protein>